<dbReference type="EMBL" id="CP002542">
    <property type="protein sequence ID" value="AEA43112.1"/>
    <property type="molecule type" value="Genomic_DNA"/>
</dbReference>
<dbReference type="InterPro" id="IPR020546">
    <property type="entry name" value="ATP_synth_F1_dsu/esu_N"/>
</dbReference>
<dbReference type="SUPFAM" id="SSF51344">
    <property type="entry name" value="Epsilon subunit of F1F0-ATP synthase N-terminal domain"/>
    <property type="match status" value="1"/>
</dbReference>
<comment type="function">
    <text evidence="1">Produces ATP from ADP in the presence of a proton gradient across the membrane.</text>
</comment>
<dbReference type="Proteomes" id="UP000007463">
    <property type="component" value="Chromosome"/>
</dbReference>
<evidence type="ECO:0000259" key="8">
    <source>
        <dbReference type="Pfam" id="PF02823"/>
    </source>
</evidence>
<proteinExistence type="inferred from homology"/>
<evidence type="ECO:0000313" key="9">
    <source>
        <dbReference type="EMBL" id="AEA43112.1"/>
    </source>
</evidence>
<evidence type="ECO:0000256" key="6">
    <source>
        <dbReference type="ARBA" id="ARBA00023136"/>
    </source>
</evidence>
<keyword evidence="5" id="KW-0406">Ion transport</keyword>
<comment type="similarity">
    <text evidence="3">Belongs to the ATPase epsilon chain family.</text>
</comment>
<evidence type="ECO:0000313" key="10">
    <source>
        <dbReference type="Proteomes" id="UP000007463"/>
    </source>
</evidence>
<reference evidence="9 10" key="1">
    <citation type="journal article" date="2011" name="Stand. Genomic Sci.">
        <title>Complete genome sequence of the gliding freshwater bacterium Fluviicola taffensis type strain (RW262).</title>
        <authorList>
            <person name="Woyke T."/>
            <person name="Chertkov O."/>
            <person name="Lapidus A."/>
            <person name="Nolan M."/>
            <person name="Lucas S."/>
            <person name="Del Rio T.G."/>
            <person name="Tice H."/>
            <person name="Cheng J.F."/>
            <person name="Tapia R."/>
            <person name="Han C."/>
            <person name="Goodwin L."/>
            <person name="Pitluck S."/>
            <person name="Liolios K."/>
            <person name="Pagani I."/>
            <person name="Ivanova N."/>
            <person name="Huntemann M."/>
            <person name="Mavromatis K."/>
            <person name="Mikhailova N."/>
            <person name="Pati A."/>
            <person name="Chen A."/>
            <person name="Palaniappan K."/>
            <person name="Land M."/>
            <person name="Hauser L."/>
            <person name="Brambilla E.M."/>
            <person name="Rohde M."/>
            <person name="Mwirichia R."/>
            <person name="Sikorski J."/>
            <person name="Tindall B.J."/>
            <person name="Goker M."/>
            <person name="Bristow J."/>
            <person name="Eisen J.A."/>
            <person name="Markowitz V."/>
            <person name="Hugenholtz P."/>
            <person name="Klenk H.P."/>
            <person name="Kyrpides N.C."/>
        </authorList>
    </citation>
    <scope>NUCLEOTIDE SEQUENCE [LARGE SCALE GENOMIC DNA]</scope>
    <source>
        <strain evidence="10">DSM 16823 / RW262 / RW262</strain>
    </source>
</reference>
<evidence type="ECO:0000256" key="3">
    <source>
        <dbReference type="ARBA" id="ARBA00005712"/>
    </source>
</evidence>
<organism evidence="9 10">
    <name type="scientific">Fluviicola taffensis (strain DSM 16823 / NCIMB 13979 / RW262)</name>
    <dbReference type="NCBI Taxonomy" id="755732"/>
    <lineage>
        <taxon>Bacteria</taxon>
        <taxon>Pseudomonadati</taxon>
        <taxon>Bacteroidota</taxon>
        <taxon>Flavobacteriia</taxon>
        <taxon>Flavobacteriales</taxon>
        <taxon>Crocinitomicaceae</taxon>
        <taxon>Fluviicola</taxon>
    </lineage>
</organism>
<dbReference type="STRING" id="755732.Fluta_1115"/>
<dbReference type="GO" id="GO:0012505">
    <property type="term" value="C:endomembrane system"/>
    <property type="evidence" value="ECO:0007669"/>
    <property type="project" value="UniProtKB-SubCell"/>
</dbReference>
<evidence type="ECO:0000256" key="1">
    <source>
        <dbReference type="ARBA" id="ARBA00003543"/>
    </source>
</evidence>
<feature type="domain" description="ATP synthase F1 complex delta/epsilon subunit N-terminal" evidence="8">
    <location>
        <begin position="1"/>
        <end position="95"/>
    </location>
</feature>
<keyword evidence="10" id="KW-1185">Reference proteome</keyword>
<dbReference type="eggNOG" id="COG0355">
    <property type="taxonomic scope" value="Bacteria"/>
</dbReference>
<dbReference type="OrthoDB" id="5294255at2"/>
<keyword evidence="6" id="KW-0472">Membrane</keyword>
<dbReference type="Gene3D" id="2.60.15.10">
    <property type="entry name" value="F0F1 ATP synthase delta/epsilon subunit, N-terminal"/>
    <property type="match status" value="1"/>
</dbReference>
<dbReference type="KEGG" id="fte:Fluta_1115"/>
<dbReference type="HOGENOM" id="CLU_084338_4_1_10"/>
<dbReference type="GO" id="GO:0045259">
    <property type="term" value="C:proton-transporting ATP synthase complex"/>
    <property type="evidence" value="ECO:0007669"/>
    <property type="project" value="UniProtKB-KW"/>
</dbReference>
<evidence type="ECO:0000256" key="7">
    <source>
        <dbReference type="ARBA" id="ARBA00023196"/>
    </source>
</evidence>
<keyword evidence="7" id="KW-0139">CF(1)</keyword>
<dbReference type="CDD" id="cd12152">
    <property type="entry name" value="F1-ATPase_delta"/>
    <property type="match status" value="1"/>
</dbReference>
<evidence type="ECO:0000256" key="4">
    <source>
        <dbReference type="ARBA" id="ARBA00022448"/>
    </source>
</evidence>
<dbReference type="GO" id="GO:0046933">
    <property type="term" value="F:proton-transporting ATP synthase activity, rotational mechanism"/>
    <property type="evidence" value="ECO:0007669"/>
    <property type="project" value="InterPro"/>
</dbReference>
<dbReference type="RefSeq" id="WP_013685884.1">
    <property type="nucleotide sequence ID" value="NC_015321.1"/>
</dbReference>
<accession>F2IAH6</accession>
<dbReference type="InterPro" id="IPR001469">
    <property type="entry name" value="ATP_synth_F1_dsu/esu"/>
</dbReference>
<protein>
    <submittedName>
        <fullName evidence="9">ATPase, F1 complex, delta/epsilon subunit</fullName>
    </submittedName>
</protein>
<keyword evidence="7" id="KW-0066">ATP synthesis</keyword>
<evidence type="ECO:0000256" key="2">
    <source>
        <dbReference type="ARBA" id="ARBA00004184"/>
    </source>
</evidence>
<dbReference type="AlphaFoldDB" id="F2IAH6"/>
<comment type="subcellular location">
    <subcellularLocation>
        <location evidence="2">Endomembrane system</location>
        <topology evidence="2">Peripheral membrane protein</topology>
    </subcellularLocation>
</comment>
<gene>
    <name evidence="9" type="ordered locus">Fluta_1115</name>
</gene>
<keyword evidence="4" id="KW-0813">Transport</keyword>
<dbReference type="InterPro" id="IPR036771">
    <property type="entry name" value="ATPsynth_dsu/esu_N"/>
</dbReference>
<evidence type="ECO:0000256" key="5">
    <source>
        <dbReference type="ARBA" id="ARBA00023065"/>
    </source>
</evidence>
<name>F2IAH6_FLUTR</name>
<reference evidence="10" key="2">
    <citation type="submission" date="2011-02" db="EMBL/GenBank/DDBJ databases">
        <title>The complete genome of Fluviicola taffensis DSM 16823.</title>
        <authorList>
            <consortium name="US DOE Joint Genome Institute (JGI-PGF)"/>
            <person name="Lucas S."/>
            <person name="Copeland A."/>
            <person name="Lapidus A."/>
            <person name="Bruce D."/>
            <person name="Goodwin L."/>
            <person name="Pitluck S."/>
            <person name="Kyrpides N."/>
            <person name="Mavromatis K."/>
            <person name="Ivanova N."/>
            <person name="Mikhailova N."/>
            <person name="Pagani I."/>
            <person name="Chertkov O."/>
            <person name="Detter J.C."/>
            <person name="Han C."/>
            <person name="Tapia R."/>
            <person name="Land M."/>
            <person name="Hauser L."/>
            <person name="Markowitz V."/>
            <person name="Cheng J.-F."/>
            <person name="Hugenholtz P."/>
            <person name="Woyke T."/>
            <person name="Wu D."/>
            <person name="Tindall B."/>
            <person name="Pomrenke H.G."/>
            <person name="Brambilla E."/>
            <person name="Klenk H.-P."/>
            <person name="Eisen J.A."/>
        </authorList>
    </citation>
    <scope>NUCLEOTIDE SEQUENCE [LARGE SCALE GENOMIC DNA]</scope>
    <source>
        <strain evidence="10">DSM 16823 / RW262 / RW262</strain>
    </source>
</reference>
<dbReference type="Pfam" id="PF02823">
    <property type="entry name" value="ATP-synt_DE_N"/>
    <property type="match status" value="1"/>
</dbReference>
<sequence length="95" mass="9980">MQLEIITPESLIFKGEATAVQFPGLDGSFQVLNNHAPIISGLSAGTIKVDLVDAIKVTSKTNPAITAESNGKIIHVAIKGGVVEMQNNKIIVLAE</sequence>